<accession>A0ABS9TY46</accession>
<gene>
    <name evidence="1" type="ORF">L0M17_03265</name>
</gene>
<evidence type="ECO:0008006" key="3">
    <source>
        <dbReference type="Google" id="ProtNLM"/>
    </source>
</evidence>
<dbReference type="RefSeq" id="WP_241051168.1">
    <property type="nucleotide sequence ID" value="NZ_JAKZBV010000001.1"/>
</dbReference>
<sequence length="56" mass="6525">MPTKENVQLAPTQEAPAVERYIPREWTTDPDFSVDTDRHDGRRGWFTRILRAVAAR</sequence>
<proteinExistence type="predicted"/>
<organism evidence="1 2">
    <name type="scientific">Sinomonas terrae</name>
    <dbReference type="NCBI Taxonomy" id="2908838"/>
    <lineage>
        <taxon>Bacteria</taxon>
        <taxon>Bacillati</taxon>
        <taxon>Actinomycetota</taxon>
        <taxon>Actinomycetes</taxon>
        <taxon>Micrococcales</taxon>
        <taxon>Micrococcaceae</taxon>
        <taxon>Sinomonas</taxon>
    </lineage>
</organism>
<dbReference type="EMBL" id="JAKZBV010000001">
    <property type="protein sequence ID" value="MCH6469015.1"/>
    <property type="molecule type" value="Genomic_DNA"/>
</dbReference>
<name>A0ABS9TY46_9MICC</name>
<reference evidence="1 2" key="1">
    <citation type="submission" date="2022-03" db="EMBL/GenBank/DDBJ databases">
        <title>Sinomonas sp. isolated from a soil.</title>
        <authorList>
            <person name="Han J."/>
            <person name="Kim D.-U."/>
        </authorList>
    </citation>
    <scope>NUCLEOTIDE SEQUENCE [LARGE SCALE GENOMIC DNA]</scope>
    <source>
        <strain evidence="1 2">5-5</strain>
    </source>
</reference>
<evidence type="ECO:0000313" key="1">
    <source>
        <dbReference type="EMBL" id="MCH6469015.1"/>
    </source>
</evidence>
<evidence type="ECO:0000313" key="2">
    <source>
        <dbReference type="Proteomes" id="UP001202922"/>
    </source>
</evidence>
<dbReference type="Proteomes" id="UP001202922">
    <property type="component" value="Unassembled WGS sequence"/>
</dbReference>
<protein>
    <recommendedName>
        <fullName evidence="3">Transposase</fullName>
    </recommendedName>
</protein>
<keyword evidence="2" id="KW-1185">Reference proteome</keyword>
<comment type="caution">
    <text evidence="1">The sequence shown here is derived from an EMBL/GenBank/DDBJ whole genome shotgun (WGS) entry which is preliminary data.</text>
</comment>